<proteinExistence type="predicted"/>
<gene>
    <name evidence="1" type="ORF">VM1G_07915</name>
</gene>
<dbReference type="Proteomes" id="UP000078559">
    <property type="component" value="Chromosome 8"/>
</dbReference>
<sequence>MMGMSWFGYSDFLYIIFHLVPPCRMPGSVANKINSKDTQTLNSSISSIVDPITHSQPSAMSTSLSFLLIQALHVVLALADPFNITVIEAGANGGAASYRVWYGDGRAYVGPNVPETVEQAIDITSPGTVDEILYIEAAGSSTSTSNTALSQSTSSSYFMAINTSSTASDSVYFTDSLSSLPSDAVHRWTAYSGYLLPVTDSGSLLQAPSGGGAYLVPVDGVDDTYSLRWIMDADVATAVGGSKVLLSSLPVLAVASSS</sequence>
<dbReference type="AlphaFoldDB" id="A0A194W843"/>
<accession>A0A194W843</accession>
<reference evidence="1" key="1">
    <citation type="submission" date="2014-12" db="EMBL/GenBank/DDBJ databases">
        <title>Genome Sequence of Valsa Canker Pathogens Uncovers a Specific Adaption of Colonization on Woody Bark.</title>
        <authorList>
            <person name="Yin Z."/>
            <person name="Liu H."/>
            <person name="Gao X."/>
            <person name="Li Z."/>
            <person name="Song N."/>
            <person name="Ke X."/>
            <person name="Dai Q."/>
            <person name="Wu Y."/>
            <person name="Sun Y."/>
            <person name="Xu J.-R."/>
            <person name="Kang Z.K."/>
            <person name="Wang L."/>
            <person name="Huang L."/>
        </authorList>
    </citation>
    <scope>NUCLEOTIDE SEQUENCE [LARGE SCALE GENOMIC DNA]</scope>
    <source>
        <strain evidence="1">03-8</strain>
    </source>
</reference>
<protein>
    <submittedName>
        <fullName evidence="1">Uncharacterized protein</fullName>
    </submittedName>
</protein>
<name>A0A194W843_CYTMA</name>
<evidence type="ECO:0000313" key="1">
    <source>
        <dbReference type="EMBL" id="KUI72250.1"/>
    </source>
</evidence>
<keyword evidence="2" id="KW-1185">Reference proteome</keyword>
<evidence type="ECO:0000313" key="2">
    <source>
        <dbReference type="Proteomes" id="UP000078559"/>
    </source>
</evidence>
<dbReference type="OrthoDB" id="5230873at2759"/>
<dbReference type="EMBL" id="CM003105">
    <property type="protein sequence ID" value="KUI72250.1"/>
    <property type="molecule type" value="Genomic_DNA"/>
</dbReference>
<organism evidence="1 2">
    <name type="scientific">Cytospora mali</name>
    <name type="common">Apple Valsa canker fungus</name>
    <name type="synonym">Valsa mali</name>
    <dbReference type="NCBI Taxonomy" id="578113"/>
    <lineage>
        <taxon>Eukaryota</taxon>
        <taxon>Fungi</taxon>
        <taxon>Dikarya</taxon>
        <taxon>Ascomycota</taxon>
        <taxon>Pezizomycotina</taxon>
        <taxon>Sordariomycetes</taxon>
        <taxon>Sordariomycetidae</taxon>
        <taxon>Diaporthales</taxon>
        <taxon>Cytosporaceae</taxon>
        <taxon>Cytospora</taxon>
    </lineage>
</organism>